<evidence type="ECO:0008006" key="15">
    <source>
        <dbReference type="Google" id="ProtNLM"/>
    </source>
</evidence>
<dbReference type="EMBL" id="JARAKH010000043">
    <property type="protein sequence ID" value="KAK8379555.1"/>
    <property type="molecule type" value="Genomic_DNA"/>
</dbReference>
<keyword evidence="5 12" id="KW-0812">Transmembrane</keyword>
<comment type="caution">
    <text evidence="13">The sequence shown here is derived from an EMBL/GenBank/DDBJ whole genome shotgun (WGS) entry which is preliminary data.</text>
</comment>
<keyword evidence="7 12" id="KW-1133">Transmembrane helix</keyword>
<accession>A0AAW0SW91</accession>
<evidence type="ECO:0000256" key="3">
    <source>
        <dbReference type="ARBA" id="ARBA00022448"/>
    </source>
</evidence>
<dbReference type="PANTHER" id="PTHR21522:SF32">
    <property type="entry name" value="OTOPETRIN-2"/>
    <property type="match status" value="1"/>
</dbReference>
<evidence type="ECO:0000256" key="10">
    <source>
        <dbReference type="ARBA" id="ARBA00023303"/>
    </source>
</evidence>
<reference evidence="13 14" key="1">
    <citation type="submission" date="2023-03" db="EMBL/GenBank/DDBJ databases">
        <title>High-quality genome of Scylla paramamosain provides insights in environmental adaptation.</title>
        <authorList>
            <person name="Zhang L."/>
        </authorList>
    </citation>
    <scope>NUCLEOTIDE SEQUENCE [LARGE SCALE GENOMIC DNA]</scope>
    <source>
        <strain evidence="13">LZ_2023a</strain>
        <tissue evidence="13">Muscle</tissue>
    </source>
</reference>
<feature type="transmembrane region" description="Helical" evidence="12">
    <location>
        <begin position="309"/>
        <end position="329"/>
    </location>
</feature>
<evidence type="ECO:0000256" key="6">
    <source>
        <dbReference type="ARBA" id="ARBA00022781"/>
    </source>
</evidence>
<evidence type="ECO:0000256" key="2">
    <source>
        <dbReference type="ARBA" id="ARBA00006513"/>
    </source>
</evidence>
<feature type="transmembrane region" description="Helical" evidence="12">
    <location>
        <begin position="106"/>
        <end position="126"/>
    </location>
</feature>
<dbReference type="Proteomes" id="UP001487740">
    <property type="component" value="Unassembled WGS sequence"/>
</dbReference>
<keyword evidence="8" id="KW-0406">Ion transport</keyword>
<sequence length="693" mass="75674">MGASQDPPTGAQGTPHRPPAPPITAPPTTGPLHPSSKKGEKGDKGRGEREMEEGGGFRPKTQPYTYLWVVLSGLYGKVVVLLMLAFTLTEALHNQVLPFTFQGIFLMYLYVGSILAILCIYVTVIIDNCPSVSASKENLTRQDDAEVGSITSFGTLKRAHISRSKTSRTSFYLRVGALVFGLGTLIFNGLEIAMHSTLQSECVKDVVFAHPILQALFTFLQMHFLFVNSEVIVERFGQVARFGFMHLVATNLAVWVRAVVWDAATVWMLNTYGDGKDHEVPPQAEQVIKMHHCFQNNSLGRLWTDAQPYLFPFLVQYSLIAAAVTYVMWCNVGKERLKKLTQNKPEMEDSTTLDKRGVRKGYWKVDCRSASKGLFLGLLCLVGGTVILIIFFVMKDQEAFRQRLFWLTTSTHTLLLSLSILVTVIGFLQVPKLSLSTSSRPLDLDKLLLSATIMGVYIFAIFGMIVGGISYQVPEYLATFCLHLLLLVQTHSSTQAGTQYPNTATTNPRCPPQVSLQDMLVAEASRRTCTSRYQMVTKPGRQVITFLLFSNITLWGLDTFMTHSTVSQEFHGWAVGRGSVGTGGGLGTLEETEGGWDRQCGGWGQAGMGGWDRQGLGGGAWACVCAPPSTGAGRGAAACRQSGVRLHAAPSCLPLPPPLTPARTLRPPRAQHTPARPIAAHGTPAEVAKEPPG</sequence>
<keyword evidence="3" id="KW-0813">Transport</keyword>
<comment type="subcellular location">
    <subcellularLocation>
        <location evidence="1">Cell membrane</location>
        <topology evidence="1">Multi-pass membrane protein</topology>
    </subcellularLocation>
</comment>
<feature type="transmembrane region" description="Helical" evidence="12">
    <location>
        <begin position="414"/>
        <end position="435"/>
    </location>
</feature>
<feature type="region of interest" description="Disordered" evidence="11">
    <location>
        <begin position="655"/>
        <end position="693"/>
    </location>
</feature>
<keyword evidence="4" id="KW-1003">Cell membrane</keyword>
<dbReference type="InterPro" id="IPR004878">
    <property type="entry name" value="Otopetrin"/>
</dbReference>
<feature type="transmembrane region" description="Helical" evidence="12">
    <location>
        <begin position="239"/>
        <end position="260"/>
    </location>
</feature>
<keyword evidence="6" id="KW-0375">Hydrogen ion transport</keyword>
<organism evidence="13 14">
    <name type="scientific">Scylla paramamosain</name>
    <name type="common">Mud crab</name>
    <dbReference type="NCBI Taxonomy" id="85552"/>
    <lineage>
        <taxon>Eukaryota</taxon>
        <taxon>Metazoa</taxon>
        <taxon>Ecdysozoa</taxon>
        <taxon>Arthropoda</taxon>
        <taxon>Crustacea</taxon>
        <taxon>Multicrustacea</taxon>
        <taxon>Malacostraca</taxon>
        <taxon>Eumalacostraca</taxon>
        <taxon>Eucarida</taxon>
        <taxon>Decapoda</taxon>
        <taxon>Pleocyemata</taxon>
        <taxon>Brachyura</taxon>
        <taxon>Eubrachyura</taxon>
        <taxon>Portunoidea</taxon>
        <taxon>Portunidae</taxon>
        <taxon>Portuninae</taxon>
        <taxon>Scylla</taxon>
    </lineage>
</organism>
<evidence type="ECO:0000313" key="14">
    <source>
        <dbReference type="Proteomes" id="UP001487740"/>
    </source>
</evidence>
<evidence type="ECO:0000256" key="4">
    <source>
        <dbReference type="ARBA" id="ARBA00022475"/>
    </source>
</evidence>
<feature type="transmembrane region" description="Helical" evidence="12">
    <location>
        <begin position="66"/>
        <end position="86"/>
    </location>
</feature>
<feature type="transmembrane region" description="Helical" evidence="12">
    <location>
        <begin position="447"/>
        <end position="471"/>
    </location>
</feature>
<keyword evidence="10" id="KW-0407">Ion channel</keyword>
<name>A0AAW0SW91_SCYPA</name>
<feature type="compositionally biased region" description="Low complexity" evidence="11">
    <location>
        <begin position="661"/>
        <end position="670"/>
    </location>
</feature>
<comment type="similarity">
    <text evidence="2">Belongs to the otopetrin family.</text>
</comment>
<feature type="compositionally biased region" description="Basic and acidic residues" evidence="11">
    <location>
        <begin position="37"/>
        <end position="49"/>
    </location>
</feature>
<keyword evidence="14" id="KW-1185">Reference proteome</keyword>
<dbReference type="AlphaFoldDB" id="A0AAW0SW91"/>
<dbReference type="PANTHER" id="PTHR21522">
    <property type="entry name" value="PROTON CHANNEL OTOP"/>
    <property type="match status" value="1"/>
</dbReference>
<evidence type="ECO:0000256" key="7">
    <source>
        <dbReference type="ARBA" id="ARBA00022989"/>
    </source>
</evidence>
<keyword evidence="9 12" id="KW-0472">Membrane</keyword>
<evidence type="ECO:0000256" key="12">
    <source>
        <dbReference type="SAM" id="Phobius"/>
    </source>
</evidence>
<feature type="transmembrane region" description="Helical" evidence="12">
    <location>
        <begin position="171"/>
        <end position="194"/>
    </location>
</feature>
<evidence type="ECO:0000256" key="1">
    <source>
        <dbReference type="ARBA" id="ARBA00004651"/>
    </source>
</evidence>
<feature type="compositionally biased region" description="Pro residues" evidence="11">
    <location>
        <begin position="16"/>
        <end position="29"/>
    </location>
</feature>
<evidence type="ECO:0000256" key="5">
    <source>
        <dbReference type="ARBA" id="ARBA00022692"/>
    </source>
</evidence>
<gene>
    <name evidence="13" type="ORF">O3P69_019470</name>
</gene>
<feature type="transmembrane region" description="Helical" evidence="12">
    <location>
        <begin position="374"/>
        <end position="394"/>
    </location>
</feature>
<protein>
    <recommendedName>
        <fullName evidence="15">Otopetrin 2</fullName>
    </recommendedName>
</protein>
<feature type="transmembrane region" description="Helical" evidence="12">
    <location>
        <begin position="206"/>
        <end position="227"/>
    </location>
</feature>
<dbReference type="GO" id="GO:0015252">
    <property type="term" value="F:proton channel activity"/>
    <property type="evidence" value="ECO:0007669"/>
    <property type="project" value="InterPro"/>
</dbReference>
<dbReference type="Pfam" id="PF03189">
    <property type="entry name" value="Otopetrin"/>
    <property type="match status" value="2"/>
</dbReference>
<evidence type="ECO:0000256" key="9">
    <source>
        <dbReference type="ARBA" id="ARBA00023136"/>
    </source>
</evidence>
<evidence type="ECO:0000313" key="13">
    <source>
        <dbReference type="EMBL" id="KAK8379555.1"/>
    </source>
</evidence>
<evidence type="ECO:0000256" key="8">
    <source>
        <dbReference type="ARBA" id="ARBA00023065"/>
    </source>
</evidence>
<feature type="region of interest" description="Disordered" evidence="11">
    <location>
        <begin position="1"/>
        <end position="57"/>
    </location>
</feature>
<proteinExistence type="inferred from homology"/>
<evidence type="ECO:0000256" key="11">
    <source>
        <dbReference type="SAM" id="MobiDB-lite"/>
    </source>
</evidence>
<dbReference type="GO" id="GO:0005886">
    <property type="term" value="C:plasma membrane"/>
    <property type="evidence" value="ECO:0007669"/>
    <property type="project" value="UniProtKB-SubCell"/>
</dbReference>